<dbReference type="Pfam" id="PF00211">
    <property type="entry name" value="Guanylate_cyc"/>
    <property type="match status" value="1"/>
</dbReference>
<dbReference type="GO" id="GO:0006171">
    <property type="term" value="P:cAMP biosynthetic process"/>
    <property type="evidence" value="ECO:0007669"/>
    <property type="project" value="TreeGrafter"/>
</dbReference>
<reference evidence="3" key="1">
    <citation type="journal article" date="2014" name="Int. J. Syst. Evol. Microbiol.">
        <title>Complete genome sequence of Corynebacterium casei LMG S-19264T (=DSM 44701T), isolated from a smear-ripened cheese.</title>
        <authorList>
            <consortium name="US DOE Joint Genome Institute (JGI-PGF)"/>
            <person name="Walter F."/>
            <person name="Albersmeier A."/>
            <person name="Kalinowski J."/>
            <person name="Ruckert C."/>
        </authorList>
    </citation>
    <scope>NUCLEOTIDE SEQUENCE</scope>
    <source>
        <strain evidence="3">KCTC 23714</strain>
    </source>
</reference>
<evidence type="ECO:0000313" key="4">
    <source>
        <dbReference type="Proteomes" id="UP000628984"/>
    </source>
</evidence>
<proteinExistence type="predicted"/>
<dbReference type="RefSeq" id="WP_189634572.1">
    <property type="nucleotide sequence ID" value="NZ_BMYQ01000010.1"/>
</dbReference>
<evidence type="ECO:0000259" key="2">
    <source>
        <dbReference type="PROSITE" id="PS50125"/>
    </source>
</evidence>
<feature type="transmembrane region" description="Helical" evidence="1">
    <location>
        <begin position="324"/>
        <end position="343"/>
    </location>
</feature>
<organism evidence="3 4">
    <name type="scientific">Gemmobacter lanyuensis</name>
    <dbReference type="NCBI Taxonomy" id="1054497"/>
    <lineage>
        <taxon>Bacteria</taxon>
        <taxon>Pseudomonadati</taxon>
        <taxon>Pseudomonadota</taxon>
        <taxon>Alphaproteobacteria</taxon>
        <taxon>Rhodobacterales</taxon>
        <taxon>Paracoccaceae</taxon>
        <taxon>Gemmobacter</taxon>
    </lineage>
</organism>
<dbReference type="EMBL" id="BMYQ01000010">
    <property type="protein sequence ID" value="GGW38534.1"/>
    <property type="molecule type" value="Genomic_DNA"/>
</dbReference>
<keyword evidence="1" id="KW-1133">Transmembrane helix</keyword>
<dbReference type="PROSITE" id="PS50125">
    <property type="entry name" value="GUANYLATE_CYCLASE_2"/>
    <property type="match status" value="1"/>
</dbReference>
<evidence type="ECO:0000313" key="3">
    <source>
        <dbReference type="EMBL" id="GGW38534.1"/>
    </source>
</evidence>
<dbReference type="Pfam" id="PF05226">
    <property type="entry name" value="CHASE2"/>
    <property type="match status" value="1"/>
</dbReference>
<sequence>MRVWHALTLLLVAGLAALLAAAPQPLVNLQERLFDHILPGPTAAPIWVVDIGAIDDAGAEWTRAATARLVARLSEAHPRVMAFDILFAGACDEPATRDLARALEGQTVVLGLLLSDVPGPRLPAPWLGTAGAAPLWPARGAEIPCPQFAAHDIAAMALMGDADAKVRRVPVGVAVDRQAVPGLAVAMAGRALGRMPLVGPGWLRLGDMASVPAASGMIRVFPSGPSDWAVRTVSAAAVLAGKVRLPEGALILVGSSLPSRGGLRPTATSPVTPSVQIQADAVTALLSGQVPDRPRSAPYVEGGALAVTALLTLLLVIRLDPLRAALLTVGGAVFWSGAAVALTRQGVLIDPVFPALGLALVLLCALIGRAAALARAERVLRDRMGQLLPPALVSRLARQPRLMRLEGETREVTALFTDIEGFSAATAQMGAQEMVSRLDAYFGLTCGIVLRHGGMIDKLVGDSIHALFNAPLDQPGHPGKAVACAAELLAATEAFSRAHGGFGRTRIGLEYGAAVLGDVGFGTRIDYTAHGPAVNLAARLQEANKQLGTQVCIGPALAARVPDLIPLGEVEIRSFGRLALFTLRA</sequence>
<dbReference type="SMART" id="SM00044">
    <property type="entry name" value="CYCc"/>
    <property type="match status" value="1"/>
</dbReference>
<dbReference type="GO" id="GO:0035556">
    <property type="term" value="P:intracellular signal transduction"/>
    <property type="evidence" value="ECO:0007669"/>
    <property type="project" value="InterPro"/>
</dbReference>
<dbReference type="InterPro" id="IPR029787">
    <property type="entry name" value="Nucleotide_cyclase"/>
</dbReference>
<dbReference type="InterPro" id="IPR050697">
    <property type="entry name" value="Adenylyl/Guanylyl_Cyclase_3/4"/>
</dbReference>
<feature type="transmembrane region" description="Helical" evidence="1">
    <location>
        <begin position="299"/>
        <end position="317"/>
    </location>
</feature>
<dbReference type="Proteomes" id="UP000628984">
    <property type="component" value="Unassembled WGS sequence"/>
</dbReference>
<name>A0A918MMF3_9RHOB</name>
<keyword evidence="4" id="KW-1185">Reference proteome</keyword>
<dbReference type="Gene3D" id="3.30.70.1230">
    <property type="entry name" value="Nucleotide cyclase"/>
    <property type="match status" value="1"/>
</dbReference>
<dbReference type="PANTHER" id="PTHR43081">
    <property type="entry name" value="ADENYLATE CYCLASE, TERMINAL-DIFFERENTIATION SPECIFIC-RELATED"/>
    <property type="match status" value="1"/>
</dbReference>
<feature type="domain" description="Guanylate cyclase" evidence="2">
    <location>
        <begin position="413"/>
        <end position="541"/>
    </location>
</feature>
<accession>A0A918MMF3</accession>
<comment type="caution">
    <text evidence="3">The sequence shown here is derived from an EMBL/GenBank/DDBJ whole genome shotgun (WGS) entry which is preliminary data.</text>
</comment>
<keyword evidence="1" id="KW-0472">Membrane</keyword>
<protein>
    <submittedName>
        <fullName evidence="3">Adenylate/guanylate cyclase domain-containing protein</fullName>
    </submittedName>
</protein>
<dbReference type="PANTHER" id="PTHR43081:SF20">
    <property type="entry name" value="TWO-COMPONENT RESPONSE REGULATOR"/>
    <property type="match status" value="1"/>
</dbReference>
<dbReference type="SUPFAM" id="SSF55073">
    <property type="entry name" value="Nucleotide cyclase"/>
    <property type="match status" value="1"/>
</dbReference>
<dbReference type="SMART" id="SM01080">
    <property type="entry name" value="CHASE2"/>
    <property type="match status" value="1"/>
</dbReference>
<feature type="transmembrane region" description="Helical" evidence="1">
    <location>
        <begin position="355"/>
        <end position="374"/>
    </location>
</feature>
<dbReference type="CDD" id="cd07302">
    <property type="entry name" value="CHD"/>
    <property type="match status" value="1"/>
</dbReference>
<dbReference type="InterPro" id="IPR007890">
    <property type="entry name" value="CHASE2"/>
</dbReference>
<reference evidence="3" key="2">
    <citation type="submission" date="2020-09" db="EMBL/GenBank/DDBJ databases">
        <authorList>
            <person name="Sun Q."/>
            <person name="Kim S."/>
        </authorList>
    </citation>
    <scope>NUCLEOTIDE SEQUENCE</scope>
    <source>
        <strain evidence="3">KCTC 23714</strain>
    </source>
</reference>
<gene>
    <name evidence="3" type="primary">cyaD1</name>
    <name evidence="3" type="ORF">GCM10011452_28630</name>
</gene>
<keyword evidence="1" id="KW-0812">Transmembrane</keyword>
<evidence type="ECO:0000256" key="1">
    <source>
        <dbReference type="SAM" id="Phobius"/>
    </source>
</evidence>
<dbReference type="InterPro" id="IPR001054">
    <property type="entry name" value="A/G_cyclase"/>
</dbReference>
<dbReference type="AlphaFoldDB" id="A0A918MMF3"/>
<dbReference type="GO" id="GO:0004016">
    <property type="term" value="F:adenylate cyclase activity"/>
    <property type="evidence" value="ECO:0007669"/>
    <property type="project" value="UniProtKB-ARBA"/>
</dbReference>